<feature type="transmembrane region" description="Helical" evidence="8">
    <location>
        <begin position="5"/>
        <end position="23"/>
    </location>
</feature>
<evidence type="ECO:0000256" key="5">
    <source>
        <dbReference type="ARBA" id="ARBA00022692"/>
    </source>
</evidence>
<evidence type="ECO:0000313" key="9">
    <source>
        <dbReference type="EMBL" id="NNG65915.1"/>
    </source>
</evidence>
<feature type="transmembrane region" description="Helical" evidence="8">
    <location>
        <begin position="128"/>
        <end position="151"/>
    </location>
</feature>
<feature type="transmembrane region" description="Helical" evidence="8">
    <location>
        <begin position="286"/>
        <end position="307"/>
    </location>
</feature>
<dbReference type="GO" id="GO:0022857">
    <property type="term" value="F:transmembrane transporter activity"/>
    <property type="evidence" value="ECO:0007669"/>
    <property type="project" value="InterPro"/>
</dbReference>
<feature type="transmembrane region" description="Helical" evidence="8">
    <location>
        <begin position="180"/>
        <end position="200"/>
    </location>
</feature>
<proteinExistence type="inferred from homology"/>
<keyword evidence="4" id="KW-1003">Cell membrane</keyword>
<feature type="transmembrane region" description="Helical" evidence="8">
    <location>
        <begin position="74"/>
        <end position="92"/>
    </location>
</feature>
<sequence>MKKLYFIFTVLVIVSMFMGRMWFSPFSSVEELNKTILLEVRTPRIMAVLLGGAALGLSGLAFQNLFKNYLAGPDILGVTSGSAFGAVLAILFLPFNSYLIQFSSFLFGIVAVALVYRFAQVINSSTVGLVLTGIVISAVFSGAIGLFKYLADPYNKLPTIVFWLLGSFSGVSWKDLSISMLPMSLGIIGLLTMGWIFNILSLGDDEAKALGVDTKKWRKIIIIFATLSSSSITALAGMIGWIGLVSPHIARLIVGFENRKLVPATALIGATLLLVCDDFARTLGPAEIPLSILTNFIGAPILFFILFKRGKMYYARS</sequence>
<keyword evidence="3" id="KW-0813">Transport</keyword>
<keyword evidence="6 8" id="KW-1133">Transmembrane helix</keyword>
<name>A0A7Y2L5E1_9THEO</name>
<dbReference type="GO" id="GO:0005886">
    <property type="term" value="C:plasma membrane"/>
    <property type="evidence" value="ECO:0007669"/>
    <property type="project" value="UniProtKB-SubCell"/>
</dbReference>
<feature type="transmembrane region" description="Helical" evidence="8">
    <location>
        <begin position="98"/>
        <end position="116"/>
    </location>
</feature>
<accession>A0A7Y2L5E1</accession>
<organism evidence="9 10">
    <name type="scientific">Caldanaerobacter subterraneus</name>
    <dbReference type="NCBI Taxonomy" id="911092"/>
    <lineage>
        <taxon>Bacteria</taxon>
        <taxon>Bacillati</taxon>
        <taxon>Bacillota</taxon>
        <taxon>Clostridia</taxon>
        <taxon>Thermoanaerobacterales</taxon>
        <taxon>Thermoanaerobacteraceae</taxon>
        <taxon>Caldanaerobacter</taxon>
    </lineage>
</organism>
<feature type="transmembrane region" description="Helical" evidence="8">
    <location>
        <begin position="43"/>
        <end position="62"/>
    </location>
</feature>
<evidence type="ECO:0000256" key="1">
    <source>
        <dbReference type="ARBA" id="ARBA00004651"/>
    </source>
</evidence>
<evidence type="ECO:0000256" key="7">
    <source>
        <dbReference type="ARBA" id="ARBA00023136"/>
    </source>
</evidence>
<evidence type="ECO:0000256" key="3">
    <source>
        <dbReference type="ARBA" id="ARBA00022448"/>
    </source>
</evidence>
<dbReference type="Gene3D" id="1.10.3470.10">
    <property type="entry name" value="ABC transporter involved in vitamin B12 uptake, BtuC"/>
    <property type="match status" value="1"/>
</dbReference>
<dbReference type="CDD" id="cd06550">
    <property type="entry name" value="TM_ABC_iron-siderophores_like"/>
    <property type="match status" value="1"/>
</dbReference>
<dbReference type="AlphaFoldDB" id="A0A7Y2L5E1"/>
<evidence type="ECO:0000256" key="8">
    <source>
        <dbReference type="SAM" id="Phobius"/>
    </source>
</evidence>
<dbReference type="PANTHER" id="PTHR30472:SF25">
    <property type="entry name" value="ABC TRANSPORTER PERMEASE PROTEIN MJ0876-RELATED"/>
    <property type="match status" value="1"/>
</dbReference>
<evidence type="ECO:0000256" key="4">
    <source>
        <dbReference type="ARBA" id="ARBA00022475"/>
    </source>
</evidence>
<dbReference type="RefSeq" id="WP_170270020.1">
    <property type="nucleotide sequence ID" value="NZ_JABEQB010000003.1"/>
</dbReference>
<keyword evidence="5 8" id="KW-0812">Transmembrane</keyword>
<comment type="caution">
    <text evidence="9">The sequence shown here is derived from an EMBL/GenBank/DDBJ whole genome shotgun (WGS) entry which is preliminary data.</text>
</comment>
<reference evidence="9 10" key="1">
    <citation type="submission" date="2020-04" db="EMBL/GenBank/DDBJ databases">
        <title>Draft genome sequence of Caldanaerobacter sunterraneus. strain 1523vc isolated from Griffin hot spring, Kamchatka, Russia.</title>
        <authorList>
            <person name="Toshchakov S.V."/>
            <person name="Podosokorskaya O.A."/>
            <person name="Kublanov I.V."/>
            <person name="Korzhenkov A."/>
            <person name="Patrushev M.V."/>
        </authorList>
    </citation>
    <scope>NUCLEOTIDE SEQUENCE [LARGE SCALE GENOMIC DNA]</scope>
    <source>
        <strain evidence="9 10">1523vc</strain>
    </source>
</reference>
<comment type="subcellular location">
    <subcellularLocation>
        <location evidence="1">Cell membrane</location>
        <topology evidence="1">Multi-pass membrane protein</topology>
    </subcellularLocation>
</comment>
<protein>
    <submittedName>
        <fullName evidence="9">Iron ABC transporter permease</fullName>
    </submittedName>
</protein>
<gene>
    <name evidence="9" type="ORF">HKI81_01465</name>
</gene>
<comment type="similarity">
    <text evidence="2">Belongs to the binding-protein-dependent transport system permease family. FecCD subfamily.</text>
</comment>
<dbReference type="InterPro" id="IPR037294">
    <property type="entry name" value="ABC_BtuC-like"/>
</dbReference>
<dbReference type="PANTHER" id="PTHR30472">
    <property type="entry name" value="FERRIC ENTEROBACTIN TRANSPORT SYSTEM PERMEASE PROTEIN"/>
    <property type="match status" value="1"/>
</dbReference>
<dbReference type="SUPFAM" id="SSF81345">
    <property type="entry name" value="ABC transporter involved in vitamin B12 uptake, BtuC"/>
    <property type="match status" value="1"/>
</dbReference>
<dbReference type="Proteomes" id="UP000529861">
    <property type="component" value="Unassembled WGS sequence"/>
</dbReference>
<keyword evidence="7 8" id="KW-0472">Membrane</keyword>
<evidence type="ECO:0000256" key="2">
    <source>
        <dbReference type="ARBA" id="ARBA00007935"/>
    </source>
</evidence>
<feature type="transmembrane region" description="Helical" evidence="8">
    <location>
        <begin position="220"/>
        <end position="249"/>
    </location>
</feature>
<evidence type="ECO:0000313" key="10">
    <source>
        <dbReference type="Proteomes" id="UP000529861"/>
    </source>
</evidence>
<evidence type="ECO:0000256" key="6">
    <source>
        <dbReference type="ARBA" id="ARBA00022989"/>
    </source>
</evidence>
<dbReference type="InterPro" id="IPR000522">
    <property type="entry name" value="ABC_transptr_permease_BtuC"/>
</dbReference>
<dbReference type="Pfam" id="PF01032">
    <property type="entry name" value="FecCD"/>
    <property type="match status" value="1"/>
</dbReference>
<dbReference type="EMBL" id="JABEQB010000003">
    <property type="protein sequence ID" value="NNG65915.1"/>
    <property type="molecule type" value="Genomic_DNA"/>
</dbReference>
<dbReference type="FunFam" id="1.10.3470.10:FF:000001">
    <property type="entry name" value="Vitamin B12 ABC transporter permease BtuC"/>
    <property type="match status" value="1"/>
</dbReference>